<sequence>ADAQQMHGYTYGNNNPVVISDPTGLYGAWCANITCVNQTGGPGTAPTSYPKPTHTKGSGGGGSGKNSGGGSGGGGGGHSGNGGGSGGGGHSGGKKKSSKPDRNWGESIYYGVGEVFYGAISTVPYAAEMGGWLVDSDCWNEGGPGSPGCDYGSQYDNYMESQGYDTSSAAYQIPGLLGALFGRKPAKPAKPKPTRCPNSFLAGTDVLMADGTTKNIEDIEVGNTVIATNPETGESGPRKVTQLITTKSDKADKGLNRLTIATDDGIQPLTATNEHPFWSPSGSRWLDAADLAKGMTLLTDDGDTVTVTANRPFTRHTKTYNLTVDDLHTYYVLAGQTPVLVHNSGPCGISTRNEKAGDIGNYTDGQKTRDPASQWYHEELSNDELLDGINNPGDGDGILVSRDGKILGGHHRKDELQRRIQDGRIDPDTEIRIDVYDPE</sequence>
<protein>
    <submittedName>
        <fullName evidence="2">HINT domain-containing protein</fullName>
    </submittedName>
</protein>
<organism evidence="2 3">
    <name type="scientific">Streptomyces albipurpureus</name>
    <dbReference type="NCBI Taxonomy" id="2897419"/>
    <lineage>
        <taxon>Bacteria</taxon>
        <taxon>Bacillati</taxon>
        <taxon>Actinomycetota</taxon>
        <taxon>Actinomycetes</taxon>
        <taxon>Kitasatosporales</taxon>
        <taxon>Streptomycetaceae</taxon>
        <taxon>Streptomyces</taxon>
    </lineage>
</organism>
<accession>A0ABT0UYX8</accession>
<feature type="non-terminal residue" evidence="2">
    <location>
        <position position="1"/>
    </location>
</feature>
<reference evidence="2" key="1">
    <citation type="submission" date="2022-06" db="EMBL/GenBank/DDBJ databases">
        <title>Genome public.</title>
        <authorList>
            <person name="Sun Q."/>
        </authorList>
    </citation>
    <scope>NUCLEOTIDE SEQUENCE</scope>
    <source>
        <strain evidence="2">CWNU-1</strain>
    </source>
</reference>
<comment type="caution">
    <text evidence="2">The sequence shown here is derived from an EMBL/GenBank/DDBJ whole genome shotgun (WGS) entry which is preliminary data.</text>
</comment>
<gene>
    <name evidence="2" type="ORF">NBG84_33705</name>
</gene>
<dbReference type="PROSITE" id="PS50818">
    <property type="entry name" value="INTEIN_C_TER"/>
    <property type="match status" value="1"/>
</dbReference>
<evidence type="ECO:0000313" key="2">
    <source>
        <dbReference type="EMBL" id="MCM2393174.1"/>
    </source>
</evidence>
<dbReference type="EMBL" id="JAMQAW010000061">
    <property type="protein sequence ID" value="MCM2393174.1"/>
    <property type="molecule type" value="Genomic_DNA"/>
</dbReference>
<dbReference type="SUPFAM" id="SSF51294">
    <property type="entry name" value="Hedgehog/intein (Hint) domain"/>
    <property type="match status" value="1"/>
</dbReference>
<dbReference type="InterPro" id="IPR030934">
    <property type="entry name" value="Intein_C"/>
</dbReference>
<dbReference type="Pfam" id="PF07591">
    <property type="entry name" value="PT-HINT"/>
    <property type="match status" value="1"/>
</dbReference>
<proteinExistence type="predicted"/>
<keyword evidence="3" id="KW-1185">Reference proteome</keyword>
<evidence type="ECO:0000313" key="3">
    <source>
        <dbReference type="Proteomes" id="UP001431429"/>
    </source>
</evidence>
<feature type="compositionally biased region" description="Gly residues" evidence="1">
    <location>
        <begin position="57"/>
        <end position="91"/>
    </location>
</feature>
<dbReference type="Proteomes" id="UP001431429">
    <property type="component" value="Unassembled WGS sequence"/>
</dbReference>
<dbReference type="NCBIfam" id="TIGR01443">
    <property type="entry name" value="intein_Cterm"/>
    <property type="match status" value="1"/>
</dbReference>
<evidence type="ECO:0000256" key="1">
    <source>
        <dbReference type="SAM" id="MobiDB-lite"/>
    </source>
</evidence>
<dbReference type="Gene3D" id="2.170.16.10">
    <property type="entry name" value="Hedgehog/Intein (Hint) domain"/>
    <property type="match status" value="1"/>
</dbReference>
<feature type="region of interest" description="Disordered" evidence="1">
    <location>
        <begin position="42"/>
        <end position="103"/>
    </location>
</feature>
<name>A0ABT0UYX8_9ACTN</name>
<dbReference type="InterPro" id="IPR036844">
    <property type="entry name" value="Hint_dom_sf"/>
</dbReference>
<dbReference type="RefSeq" id="WP_250923480.1">
    <property type="nucleotide sequence ID" value="NZ_JAMQAW010000061.1"/>
</dbReference>
<dbReference type="CDD" id="cd00081">
    <property type="entry name" value="Hint"/>
    <property type="match status" value="1"/>
</dbReference>